<dbReference type="SMART" id="SM00062">
    <property type="entry name" value="PBPb"/>
    <property type="match status" value="1"/>
</dbReference>
<dbReference type="RefSeq" id="WP_058299182.1">
    <property type="nucleotide sequence ID" value="NZ_FMAU01000004.1"/>
</dbReference>
<evidence type="ECO:0000256" key="11">
    <source>
        <dbReference type="SAM" id="SignalP"/>
    </source>
</evidence>
<feature type="domain" description="Solute-binding protein family 3/N-terminal" evidence="12">
    <location>
        <begin position="36"/>
        <end position="261"/>
    </location>
</feature>
<keyword evidence="5" id="KW-1003">Cell membrane</keyword>
<comment type="subcellular location">
    <subcellularLocation>
        <location evidence="2">Cell inner membrane</location>
    </subcellularLocation>
    <subcellularLocation>
        <location evidence="1">Periplasm</location>
    </subcellularLocation>
</comment>
<dbReference type="InterPro" id="IPR010067">
    <property type="entry name" value="ABC_SsuA_sub-bd"/>
</dbReference>
<keyword evidence="9" id="KW-0564">Palmitate</keyword>
<dbReference type="NCBIfam" id="TIGR01728">
    <property type="entry name" value="SsuA_fam"/>
    <property type="match status" value="1"/>
</dbReference>
<proteinExistence type="inferred from homology"/>
<dbReference type="InterPro" id="IPR044527">
    <property type="entry name" value="NrtA/CpmA_ABC-bd_dom"/>
</dbReference>
<dbReference type="OrthoDB" id="506341at2"/>
<evidence type="ECO:0000256" key="5">
    <source>
        <dbReference type="ARBA" id="ARBA00022475"/>
    </source>
</evidence>
<evidence type="ECO:0000256" key="10">
    <source>
        <dbReference type="ARBA" id="ARBA00023288"/>
    </source>
</evidence>
<dbReference type="PANTHER" id="PTHR30024:SF47">
    <property type="entry name" value="TAURINE-BINDING PERIPLASMIC PROTEIN"/>
    <property type="match status" value="1"/>
</dbReference>
<evidence type="ECO:0000256" key="2">
    <source>
        <dbReference type="ARBA" id="ARBA00004533"/>
    </source>
</evidence>
<evidence type="ECO:0000259" key="12">
    <source>
        <dbReference type="SMART" id="SM00062"/>
    </source>
</evidence>
<dbReference type="PROSITE" id="PS51257">
    <property type="entry name" value="PROKAR_LIPOPROTEIN"/>
    <property type="match status" value="1"/>
</dbReference>
<dbReference type="Gene3D" id="3.40.190.10">
    <property type="entry name" value="Periplasmic binding protein-like II"/>
    <property type="match status" value="2"/>
</dbReference>
<dbReference type="GO" id="GO:0042626">
    <property type="term" value="F:ATPase-coupled transmembrane transporter activity"/>
    <property type="evidence" value="ECO:0007669"/>
    <property type="project" value="InterPro"/>
</dbReference>
<evidence type="ECO:0000256" key="8">
    <source>
        <dbReference type="ARBA" id="ARBA00023136"/>
    </source>
</evidence>
<evidence type="ECO:0000256" key="9">
    <source>
        <dbReference type="ARBA" id="ARBA00023139"/>
    </source>
</evidence>
<keyword evidence="4" id="KW-0813">Transport</keyword>
<dbReference type="CDD" id="cd13553">
    <property type="entry name" value="PBP2_NrtA_CpmA_like"/>
    <property type="match status" value="1"/>
</dbReference>
<name>A0A0V8HE76_9BACI</name>
<dbReference type="GO" id="GO:0005886">
    <property type="term" value="C:plasma membrane"/>
    <property type="evidence" value="ECO:0007669"/>
    <property type="project" value="UniProtKB-SubCell"/>
</dbReference>
<dbReference type="EMBL" id="FMAU01000004">
    <property type="protein sequence ID" value="SCC21733.1"/>
    <property type="molecule type" value="Genomic_DNA"/>
</dbReference>
<accession>A0A0V8HE76</accession>
<evidence type="ECO:0000256" key="7">
    <source>
        <dbReference type="ARBA" id="ARBA00022729"/>
    </source>
</evidence>
<organism evidence="13 14">
    <name type="scientific">[Bacillus] enclensis</name>
    <dbReference type="NCBI Taxonomy" id="1402860"/>
    <lineage>
        <taxon>Bacteria</taxon>
        <taxon>Bacillati</taxon>
        <taxon>Bacillota</taxon>
        <taxon>Bacilli</taxon>
        <taxon>Bacillales</taxon>
        <taxon>Bacillaceae</taxon>
        <taxon>Rossellomorea</taxon>
    </lineage>
</organism>
<evidence type="ECO:0000313" key="13">
    <source>
        <dbReference type="EMBL" id="SCC21733.1"/>
    </source>
</evidence>
<dbReference type="InterPro" id="IPR001638">
    <property type="entry name" value="Solute-binding_3/MltF_N"/>
</dbReference>
<evidence type="ECO:0000256" key="6">
    <source>
        <dbReference type="ARBA" id="ARBA00022519"/>
    </source>
</evidence>
<dbReference type="PANTHER" id="PTHR30024">
    <property type="entry name" value="ALIPHATIC SULFONATES-BINDING PROTEIN-RELATED"/>
    <property type="match status" value="1"/>
</dbReference>
<dbReference type="GO" id="GO:0042597">
    <property type="term" value="C:periplasmic space"/>
    <property type="evidence" value="ECO:0007669"/>
    <property type="project" value="UniProtKB-SubCell"/>
</dbReference>
<dbReference type="AlphaFoldDB" id="A0A0V8HE76"/>
<sequence>MKRIFLFTAIFFLFTGVLAGCGTSGKTSGSSSDKEKIVIGYFPNINHVPAMVAKDNGYFEEQLGDGTKVEYKTFPDGSSFMTALKTGDIDAGLVGPGPAMNNYMTGADVKIIAGASTGGTVVLASEQSGVKSVNDFTGKSFITPAVGCTHDVQVETFLKEHGIESQRIGGTMKHVTGNPAQYAAMLKSGKVDIAVAPEPWAAVIQQETGAKVLIDHDEVSFGKTLPASVLVASGKSVKENPDRIQSIVDAHKQATEFIAENPEEAKEITIKDIKETTKQELSKEVVDQAWERIGFTYKVDSDAVQAFADSSYELKFLKEKPKFTDLIDTQFID</sequence>
<evidence type="ECO:0000256" key="4">
    <source>
        <dbReference type="ARBA" id="ARBA00022448"/>
    </source>
</evidence>
<gene>
    <name evidence="13" type="ORF">GA0061094_3160</name>
</gene>
<dbReference type="Proteomes" id="UP000181997">
    <property type="component" value="Unassembled WGS sequence"/>
</dbReference>
<keyword evidence="8" id="KW-0472">Membrane</keyword>
<evidence type="ECO:0000256" key="1">
    <source>
        <dbReference type="ARBA" id="ARBA00004418"/>
    </source>
</evidence>
<dbReference type="Pfam" id="PF13379">
    <property type="entry name" value="NMT1_2"/>
    <property type="match status" value="1"/>
</dbReference>
<keyword evidence="7 11" id="KW-0732">Signal</keyword>
<keyword evidence="6" id="KW-0997">Cell inner membrane</keyword>
<feature type="chain" id="PRO_5038792219" evidence="11">
    <location>
        <begin position="20"/>
        <end position="333"/>
    </location>
</feature>
<evidence type="ECO:0000256" key="3">
    <source>
        <dbReference type="ARBA" id="ARBA00010742"/>
    </source>
</evidence>
<evidence type="ECO:0000313" key="14">
    <source>
        <dbReference type="Proteomes" id="UP000181997"/>
    </source>
</evidence>
<protein>
    <submittedName>
        <fullName evidence="13">NitT/TauT family transport system substrate-binding protein</fullName>
    </submittedName>
</protein>
<feature type="signal peptide" evidence="11">
    <location>
        <begin position="1"/>
        <end position="19"/>
    </location>
</feature>
<comment type="similarity">
    <text evidence="3">Belongs to the bacterial solute-binding protein SsuA/TauA family.</text>
</comment>
<reference evidence="14" key="1">
    <citation type="submission" date="2016-08" db="EMBL/GenBank/DDBJ databases">
        <authorList>
            <person name="Varghese N."/>
            <person name="Submissions Spin"/>
        </authorList>
    </citation>
    <scope>NUCLEOTIDE SEQUENCE [LARGE SCALE GENOMIC DNA]</scope>
    <source>
        <strain evidence="14">SGD-1123</strain>
    </source>
</reference>
<keyword evidence="14" id="KW-1185">Reference proteome</keyword>
<dbReference type="SUPFAM" id="SSF53850">
    <property type="entry name" value="Periplasmic binding protein-like II"/>
    <property type="match status" value="1"/>
</dbReference>
<keyword evidence="10" id="KW-0449">Lipoprotein</keyword>